<feature type="region of interest" description="Disordered" evidence="1">
    <location>
        <begin position="1"/>
        <end position="22"/>
    </location>
</feature>
<accession>A0A2N9AHU3</accession>
<evidence type="ECO:0000313" key="3">
    <source>
        <dbReference type="Proteomes" id="UP000233769"/>
    </source>
</evidence>
<dbReference type="EMBL" id="LT962688">
    <property type="protein sequence ID" value="SOR26913.1"/>
    <property type="molecule type" value="Genomic_DNA"/>
</dbReference>
<dbReference type="AlphaFoldDB" id="A0A2N9AHU3"/>
<organism evidence="2 3">
    <name type="scientific">Methylorubrum extorquens</name>
    <name type="common">Methylobacterium dichloromethanicum</name>
    <name type="synonym">Methylobacterium extorquens</name>
    <dbReference type="NCBI Taxonomy" id="408"/>
    <lineage>
        <taxon>Bacteria</taxon>
        <taxon>Pseudomonadati</taxon>
        <taxon>Pseudomonadota</taxon>
        <taxon>Alphaproteobacteria</taxon>
        <taxon>Hyphomicrobiales</taxon>
        <taxon>Methylobacteriaceae</taxon>
        <taxon>Methylorubrum</taxon>
    </lineage>
</organism>
<evidence type="ECO:0000313" key="2">
    <source>
        <dbReference type="EMBL" id="SOR26913.1"/>
    </source>
</evidence>
<sequence>MAASSGRALGHPGRAADGGERHAVGADIGGAVAENLRELLPGTPDPALHRADAAVHDGRRLLVAEVLDRHEDQRLPHRQGKLGERGLRIHQIDMARLLGCRGEPLGIIAVAVGDLAHLLAVARVEGVAHDREQPRAEVGADGETRTAAPRPQERILHEVVGGRRVLRQRHGEVVEARRHLDDGGPERFLVLPFLGDEDGLQPGQQGVEATGFDTRIPRHLRIGIGEKRSEALLDSSRERRHLVIGVQGEVVEGRLWHQVLWLVTDARVGSCPNAGLVSRFAVPCANIDYQGSKERIGVQTNRQAVQIQRRSRSSPCESRPHVLFFQSRRTSGGDHG</sequence>
<protein>
    <submittedName>
        <fullName evidence="2">Uncharacterized protein</fullName>
    </submittedName>
</protein>
<proteinExistence type="predicted"/>
<evidence type="ECO:0000256" key="1">
    <source>
        <dbReference type="SAM" id="MobiDB-lite"/>
    </source>
</evidence>
<gene>
    <name evidence="2" type="ORF">TK0001_0311</name>
</gene>
<name>A0A2N9AHU3_METEX</name>
<reference evidence="3" key="1">
    <citation type="submission" date="2017-10" db="EMBL/GenBank/DDBJ databases">
        <authorList>
            <person name="Regsiter A."/>
            <person name="William W."/>
        </authorList>
    </citation>
    <scope>NUCLEOTIDE SEQUENCE [LARGE SCALE GENOMIC DNA]</scope>
</reference>
<dbReference type="Proteomes" id="UP000233769">
    <property type="component" value="Chromosome tk0001"/>
</dbReference>